<feature type="domain" description="Large ribosomal subunit protein uL4 C-terminal" evidence="4">
    <location>
        <begin position="45"/>
        <end position="108"/>
    </location>
</feature>
<dbReference type="InterPro" id="IPR045240">
    <property type="entry name" value="Ribosomal_uL4_euk/arch"/>
</dbReference>
<keyword evidence="2" id="KW-0689">Ribosomal protein</keyword>
<evidence type="ECO:0000256" key="2">
    <source>
        <dbReference type="ARBA" id="ARBA00022980"/>
    </source>
</evidence>
<dbReference type="Proteomes" id="UP000029121">
    <property type="component" value="Unassembled WGS sequence"/>
</dbReference>
<dbReference type="AlphaFoldDB" id="R0FZ31"/>
<dbReference type="PANTHER" id="PTHR19431">
    <property type="entry name" value="60S RIBOSOMAL PROTEIN L4"/>
    <property type="match status" value="1"/>
</dbReference>
<sequence length="161" mass="18188">RLSLLKLAHGGHLGRFVVWTKSAFEKLESVYGSFKNPSGMKNGSVLPRGKMVNADLARIINPDEVQSMDVKRAVLKKNPLKNLNVMLKLNPYAKTAKRMSLLAEAERVKSKKEKLEKKRTPISKEEAVKIKAAGKACYQTMISDSDYTEFDNFTKWLCVEQ</sequence>
<dbReference type="Gene3D" id="3.40.1370.10">
    <property type="match status" value="1"/>
</dbReference>
<comment type="similarity">
    <text evidence="1">Belongs to the universal ribosomal protein uL4 family.</text>
</comment>
<feature type="non-terminal residue" evidence="5">
    <location>
        <position position="1"/>
    </location>
</feature>
<organism evidence="5 6">
    <name type="scientific">Capsella rubella</name>
    <dbReference type="NCBI Taxonomy" id="81985"/>
    <lineage>
        <taxon>Eukaryota</taxon>
        <taxon>Viridiplantae</taxon>
        <taxon>Streptophyta</taxon>
        <taxon>Embryophyta</taxon>
        <taxon>Tracheophyta</taxon>
        <taxon>Spermatophyta</taxon>
        <taxon>Magnoliopsida</taxon>
        <taxon>eudicotyledons</taxon>
        <taxon>Gunneridae</taxon>
        <taxon>Pentapetalae</taxon>
        <taxon>rosids</taxon>
        <taxon>malvids</taxon>
        <taxon>Brassicales</taxon>
        <taxon>Brassicaceae</taxon>
        <taxon>Camelineae</taxon>
        <taxon>Capsella</taxon>
    </lineage>
</organism>
<reference evidence="6" key="1">
    <citation type="journal article" date="2013" name="Nat. Genet.">
        <title>The Capsella rubella genome and the genomic consequences of rapid mating system evolution.</title>
        <authorList>
            <person name="Slotte T."/>
            <person name="Hazzouri K.M."/>
            <person name="Agren J.A."/>
            <person name="Koenig D."/>
            <person name="Maumus F."/>
            <person name="Guo Y.L."/>
            <person name="Steige K."/>
            <person name="Platts A.E."/>
            <person name="Escobar J.S."/>
            <person name="Newman L.K."/>
            <person name="Wang W."/>
            <person name="Mandakova T."/>
            <person name="Vello E."/>
            <person name="Smith L.M."/>
            <person name="Henz S.R."/>
            <person name="Steffen J."/>
            <person name="Takuno S."/>
            <person name="Brandvain Y."/>
            <person name="Coop G."/>
            <person name="Andolfatto P."/>
            <person name="Hu T.T."/>
            <person name="Blanchette M."/>
            <person name="Clark R.M."/>
            <person name="Quesneville H."/>
            <person name="Nordborg M."/>
            <person name="Gaut B.S."/>
            <person name="Lysak M.A."/>
            <person name="Jenkins J."/>
            <person name="Grimwood J."/>
            <person name="Chapman J."/>
            <person name="Prochnik S."/>
            <person name="Shu S."/>
            <person name="Rokhsar D."/>
            <person name="Schmutz J."/>
            <person name="Weigel D."/>
            <person name="Wright S.I."/>
        </authorList>
    </citation>
    <scope>NUCLEOTIDE SEQUENCE [LARGE SCALE GENOMIC DNA]</scope>
    <source>
        <strain evidence="6">cv. Monte Gargano</strain>
    </source>
</reference>
<evidence type="ECO:0000256" key="3">
    <source>
        <dbReference type="ARBA" id="ARBA00023274"/>
    </source>
</evidence>
<gene>
    <name evidence="5" type="ORF">CARUB_v10024552mg</name>
</gene>
<dbReference type="Pfam" id="PF14374">
    <property type="entry name" value="Ribos_L4_asso_C"/>
    <property type="match status" value="1"/>
</dbReference>
<dbReference type="GO" id="GO:1990904">
    <property type="term" value="C:ribonucleoprotein complex"/>
    <property type="evidence" value="ECO:0007669"/>
    <property type="project" value="UniProtKB-KW"/>
</dbReference>
<dbReference type="InterPro" id="IPR023574">
    <property type="entry name" value="Ribosomal_uL4_dom_sf"/>
</dbReference>
<dbReference type="SUPFAM" id="SSF52166">
    <property type="entry name" value="Ribosomal protein L4"/>
    <property type="match status" value="1"/>
</dbReference>
<dbReference type="GO" id="GO:0003735">
    <property type="term" value="F:structural constituent of ribosome"/>
    <property type="evidence" value="ECO:0007669"/>
    <property type="project" value="InterPro"/>
</dbReference>
<name>R0FZ31_9BRAS</name>
<dbReference type="GO" id="GO:0005840">
    <property type="term" value="C:ribosome"/>
    <property type="evidence" value="ECO:0007669"/>
    <property type="project" value="UniProtKB-KW"/>
</dbReference>
<dbReference type="STRING" id="81985.R0FZ31"/>
<dbReference type="eggNOG" id="KOG1475">
    <property type="taxonomic scope" value="Eukaryota"/>
</dbReference>
<evidence type="ECO:0000313" key="6">
    <source>
        <dbReference type="Proteomes" id="UP000029121"/>
    </source>
</evidence>
<keyword evidence="6" id="KW-1185">Reference proteome</keyword>
<accession>R0FZ31</accession>
<proteinExistence type="inferred from homology"/>
<dbReference type="EMBL" id="KB870808">
    <property type="protein sequence ID" value="EOA28347.1"/>
    <property type="molecule type" value="Genomic_DNA"/>
</dbReference>
<protein>
    <recommendedName>
        <fullName evidence="4">Large ribosomal subunit protein uL4 C-terminal domain-containing protein</fullName>
    </recommendedName>
</protein>
<dbReference type="InterPro" id="IPR025755">
    <property type="entry name" value="Ribos_uL4_C_dom"/>
</dbReference>
<dbReference type="GO" id="GO:0006412">
    <property type="term" value="P:translation"/>
    <property type="evidence" value="ECO:0007669"/>
    <property type="project" value="InterPro"/>
</dbReference>
<evidence type="ECO:0000259" key="4">
    <source>
        <dbReference type="Pfam" id="PF14374"/>
    </source>
</evidence>
<keyword evidence="3" id="KW-0687">Ribonucleoprotein</keyword>
<evidence type="ECO:0000313" key="5">
    <source>
        <dbReference type="EMBL" id="EOA28347.1"/>
    </source>
</evidence>
<evidence type="ECO:0000256" key="1">
    <source>
        <dbReference type="ARBA" id="ARBA00010528"/>
    </source>
</evidence>